<dbReference type="EMBL" id="WTPW01000038">
    <property type="protein sequence ID" value="KAF0555788.1"/>
    <property type="molecule type" value="Genomic_DNA"/>
</dbReference>
<organism evidence="1 2">
    <name type="scientific">Gigaspora margarita</name>
    <dbReference type="NCBI Taxonomy" id="4874"/>
    <lineage>
        <taxon>Eukaryota</taxon>
        <taxon>Fungi</taxon>
        <taxon>Fungi incertae sedis</taxon>
        <taxon>Mucoromycota</taxon>
        <taxon>Glomeromycotina</taxon>
        <taxon>Glomeromycetes</taxon>
        <taxon>Diversisporales</taxon>
        <taxon>Gigasporaceae</taxon>
        <taxon>Gigaspora</taxon>
    </lineage>
</organism>
<name>A0A8H4B335_GIGMA</name>
<dbReference type="OrthoDB" id="2499658at2759"/>
<dbReference type="Proteomes" id="UP000439903">
    <property type="component" value="Unassembled WGS sequence"/>
</dbReference>
<sequence length="134" mass="15645">MESSFVSQETFDEIITQYVTNIPECKQEKALINLQNKIHFTNPSNANLCNKNTRDWAKKRFRLEEITLVILEIHADVDRHGDRKQLWISVSEKWGWVRQSIVEKFVNNCMICAVRKPSFHPLAANPIITKTFLS</sequence>
<gene>
    <name evidence="1" type="ORF">F8M41_016779</name>
</gene>
<proteinExistence type="predicted"/>
<dbReference type="AlphaFoldDB" id="A0A8H4B335"/>
<evidence type="ECO:0000313" key="1">
    <source>
        <dbReference type="EMBL" id="KAF0555788.1"/>
    </source>
</evidence>
<protein>
    <submittedName>
        <fullName evidence="1">Retrotransposon nucleocapsid protein</fullName>
    </submittedName>
</protein>
<accession>A0A8H4B335</accession>
<evidence type="ECO:0000313" key="2">
    <source>
        <dbReference type="Proteomes" id="UP000439903"/>
    </source>
</evidence>
<comment type="caution">
    <text evidence="1">The sequence shown here is derived from an EMBL/GenBank/DDBJ whole genome shotgun (WGS) entry which is preliminary data.</text>
</comment>
<keyword evidence="2" id="KW-1185">Reference proteome</keyword>
<reference evidence="1 2" key="1">
    <citation type="journal article" date="2019" name="Environ. Microbiol.">
        <title>At the nexus of three kingdoms: the genome of the mycorrhizal fungus Gigaspora margarita provides insights into plant, endobacterial and fungal interactions.</title>
        <authorList>
            <person name="Venice F."/>
            <person name="Ghignone S."/>
            <person name="Salvioli di Fossalunga A."/>
            <person name="Amselem J."/>
            <person name="Novero M."/>
            <person name="Xianan X."/>
            <person name="Sedzielewska Toro K."/>
            <person name="Morin E."/>
            <person name="Lipzen A."/>
            <person name="Grigoriev I.V."/>
            <person name="Henrissat B."/>
            <person name="Martin F.M."/>
            <person name="Bonfante P."/>
        </authorList>
    </citation>
    <scope>NUCLEOTIDE SEQUENCE [LARGE SCALE GENOMIC DNA]</scope>
    <source>
        <strain evidence="1 2">BEG34</strain>
    </source>
</reference>